<dbReference type="EMBL" id="CAVP010058500">
    <property type="protein sequence ID" value="CDL94774.1"/>
    <property type="molecule type" value="Genomic_DNA"/>
</dbReference>
<dbReference type="CDD" id="cd05380">
    <property type="entry name" value="CAP_euk"/>
    <property type="match status" value="1"/>
</dbReference>
<dbReference type="AlphaFoldDB" id="U6P5Q7"/>
<accession>U6P5Q7</accession>
<organism evidence="2">
    <name type="scientific">Haemonchus contortus</name>
    <name type="common">Barber pole worm</name>
    <dbReference type="NCBI Taxonomy" id="6289"/>
    <lineage>
        <taxon>Eukaryota</taxon>
        <taxon>Metazoa</taxon>
        <taxon>Ecdysozoa</taxon>
        <taxon>Nematoda</taxon>
        <taxon>Chromadorea</taxon>
        <taxon>Rhabditida</taxon>
        <taxon>Rhabditina</taxon>
        <taxon>Rhabditomorpha</taxon>
        <taxon>Strongyloidea</taxon>
        <taxon>Trichostrongylidae</taxon>
        <taxon>Haemonchus</taxon>
    </lineage>
</organism>
<dbReference type="InterPro" id="IPR014044">
    <property type="entry name" value="CAP_dom"/>
</dbReference>
<evidence type="ECO:0000313" key="2">
    <source>
        <dbReference type="EMBL" id="CDL94774.1"/>
    </source>
</evidence>
<proteinExistence type="predicted"/>
<protein>
    <submittedName>
        <fullName evidence="2">SCP extracellular domain containing protein</fullName>
    </submittedName>
</protein>
<dbReference type="InterPro" id="IPR035940">
    <property type="entry name" value="CAP_sf"/>
</dbReference>
<dbReference type="SUPFAM" id="SSF55797">
    <property type="entry name" value="PR-1-like"/>
    <property type="match status" value="1"/>
</dbReference>
<comment type="caution">
    <text evidence="2">The sequence shown here is derived from an EMBL/GenBank/DDBJ whole genome shotgun (WGS) entry which is preliminary data.</text>
</comment>
<dbReference type="Pfam" id="PF00188">
    <property type="entry name" value="CAP"/>
    <property type="match status" value="1"/>
</dbReference>
<feature type="domain" description="SCP" evidence="1">
    <location>
        <begin position="42"/>
        <end position="159"/>
    </location>
</feature>
<reference evidence="2" key="2">
    <citation type="submission" date="2013-05" db="EMBL/GenBank/DDBJ databases">
        <title>The genome and transcriptome of Haemonchus contortus: a key model parasite for drug and vaccine discovery.</title>
        <authorList>
            <person name="Laing R."/>
            <person name="Kikuchi T."/>
            <person name="Martinelli A."/>
            <person name="Tsai I.J."/>
            <person name="Beech R.N."/>
            <person name="Redman E."/>
            <person name="Holroyd N."/>
            <person name="Bartley D.J."/>
            <person name="Beasley H."/>
            <person name="Britton C."/>
            <person name="Curran D."/>
            <person name="Devaney E."/>
            <person name="Gilabert A."/>
            <person name="Jackson F."/>
            <person name="Hunt M."/>
            <person name="Johnston S."/>
            <person name="Kryukov I."/>
            <person name="Li K."/>
            <person name="Morrison A.A."/>
            <person name="Reid A.J."/>
            <person name="Sargison N."/>
            <person name="Saunders G."/>
            <person name="Wasmuth J.D."/>
            <person name="Wolstenholme A."/>
            <person name="Berriman M."/>
            <person name="Gilleard J.S."/>
            <person name="Cotton J.A."/>
        </authorList>
    </citation>
    <scope>NUCLEOTIDE SEQUENCE [LARGE SCALE GENOMIC DNA]</scope>
    <source>
        <strain evidence="2">ISE/inbred ISE</strain>
    </source>
</reference>
<sequence length="192" mass="22075">MYLTLVGKATYIWHIDFEEYSLKDTTRKGEVEIEGGIKLPGAANMQFMAYNCSLEERATELTERCERLPDRTKFSKRRRNFADFDYTISNGPISVAKEAVEKWWNQKPKWQELQNISENDYSAIPFFLMAQAEIDQIGCSVSLCKKDGESSYYTVGCVYGKRVKSDSELYQKGPACSTCEKNCYKNVLCKKP</sequence>
<name>U6P5Q7_HAECO</name>
<gene>
    <name evidence="2" type="ORF">HCOI_01564100</name>
</gene>
<dbReference type="Gene3D" id="3.40.33.10">
    <property type="entry name" value="CAP"/>
    <property type="match status" value="1"/>
</dbReference>
<reference evidence="2" key="1">
    <citation type="submission" date="2013-03" db="EMBL/GenBank/DDBJ databases">
        <authorList>
            <person name="Aslett M."/>
        </authorList>
    </citation>
    <scope>NUCLEOTIDE SEQUENCE [LARGE SCALE GENOMIC DNA]</scope>
    <source>
        <strain evidence="2">ISE/inbred ISE</strain>
    </source>
</reference>
<evidence type="ECO:0000259" key="1">
    <source>
        <dbReference type="Pfam" id="PF00188"/>
    </source>
</evidence>